<protein>
    <submittedName>
        <fullName evidence="3">Uncharacterized protein</fullName>
    </submittedName>
</protein>
<dbReference type="AlphaFoldDB" id="A0A9D2SV16"/>
<feature type="compositionally biased region" description="Basic and acidic residues" evidence="1">
    <location>
        <begin position="123"/>
        <end position="135"/>
    </location>
</feature>
<proteinExistence type="predicted"/>
<keyword evidence="2" id="KW-1133">Transmembrane helix</keyword>
<evidence type="ECO:0000313" key="3">
    <source>
        <dbReference type="EMBL" id="HJC36237.1"/>
    </source>
</evidence>
<keyword evidence="2" id="KW-0812">Transmembrane</keyword>
<feature type="transmembrane region" description="Helical" evidence="2">
    <location>
        <begin position="12"/>
        <end position="33"/>
    </location>
</feature>
<reference evidence="3" key="1">
    <citation type="journal article" date="2021" name="PeerJ">
        <title>Extensive microbial diversity within the chicken gut microbiome revealed by metagenomics and culture.</title>
        <authorList>
            <person name="Gilroy R."/>
            <person name="Ravi A."/>
            <person name="Getino M."/>
            <person name="Pursley I."/>
            <person name="Horton D.L."/>
            <person name="Alikhan N.F."/>
            <person name="Baker D."/>
            <person name="Gharbi K."/>
            <person name="Hall N."/>
            <person name="Watson M."/>
            <person name="Adriaenssens E.M."/>
            <person name="Foster-Nyarko E."/>
            <person name="Jarju S."/>
            <person name="Secka A."/>
            <person name="Antonio M."/>
            <person name="Oren A."/>
            <person name="Chaudhuri R.R."/>
            <person name="La Ragione R."/>
            <person name="Hildebrand F."/>
            <person name="Pallen M.J."/>
        </authorList>
    </citation>
    <scope>NUCLEOTIDE SEQUENCE</scope>
    <source>
        <strain evidence="3">CHK187-11901</strain>
    </source>
</reference>
<comment type="caution">
    <text evidence="3">The sequence shown here is derived from an EMBL/GenBank/DDBJ whole genome shotgun (WGS) entry which is preliminary data.</text>
</comment>
<accession>A0A9D2SV16</accession>
<feature type="region of interest" description="Disordered" evidence="1">
    <location>
        <begin position="95"/>
        <end position="184"/>
    </location>
</feature>
<feature type="transmembrane region" description="Helical" evidence="2">
    <location>
        <begin position="62"/>
        <end position="79"/>
    </location>
</feature>
<evidence type="ECO:0000313" key="4">
    <source>
        <dbReference type="Proteomes" id="UP000823896"/>
    </source>
</evidence>
<gene>
    <name evidence="3" type="ORF">H9702_03790</name>
</gene>
<sequence>MNQKKRTRAGTIALYVLAVLLLCYGVYMMYSAYDYVNQYYSYQGTDITSNLSEAVQYIFSQSYLYLGFALIFYVLGVMLQKLNDLTLFLLPQEQSEPTAKETNEPQIGEPDTDDGSSVTEMVEPQRADADEKSETAAETDGAQAREPDTDEDPGSAAETNESQETVAVNEQSEAAAEKEAETNE</sequence>
<feature type="compositionally biased region" description="Basic and acidic residues" evidence="1">
    <location>
        <begin position="175"/>
        <end position="184"/>
    </location>
</feature>
<keyword evidence="2" id="KW-0472">Membrane</keyword>
<name>A0A9D2SV16_9FIRM</name>
<evidence type="ECO:0000256" key="2">
    <source>
        <dbReference type="SAM" id="Phobius"/>
    </source>
</evidence>
<reference evidence="3" key="2">
    <citation type="submission" date="2021-04" db="EMBL/GenBank/DDBJ databases">
        <authorList>
            <person name="Gilroy R."/>
        </authorList>
    </citation>
    <scope>NUCLEOTIDE SEQUENCE</scope>
    <source>
        <strain evidence="3">CHK187-11901</strain>
    </source>
</reference>
<feature type="compositionally biased region" description="Polar residues" evidence="1">
    <location>
        <begin position="157"/>
        <end position="172"/>
    </location>
</feature>
<organism evidence="3 4">
    <name type="scientific">Candidatus Merdibacter merdavium</name>
    <dbReference type="NCBI Taxonomy" id="2838692"/>
    <lineage>
        <taxon>Bacteria</taxon>
        <taxon>Bacillati</taxon>
        <taxon>Bacillota</taxon>
        <taxon>Erysipelotrichia</taxon>
        <taxon>Erysipelotrichales</taxon>
        <taxon>Erysipelotrichaceae</taxon>
        <taxon>Merdibacter</taxon>
    </lineage>
</organism>
<dbReference type="EMBL" id="DWWM01000023">
    <property type="protein sequence ID" value="HJC36237.1"/>
    <property type="molecule type" value="Genomic_DNA"/>
</dbReference>
<dbReference type="Proteomes" id="UP000823896">
    <property type="component" value="Unassembled WGS sequence"/>
</dbReference>
<evidence type="ECO:0000256" key="1">
    <source>
        <dbReference type="SAM" id="MobiDB-lite"/>
    </source>
</evidence>